<gene>
    <name evidence="3" type="ORF">RF007C_16160</name>
</gene>
<keyword evidence="4" id="KW-1185">Reference proteome</keyword>
<feature type="coiled-coil region" evidence="1">
    <location>
        <begin position="24"/>
        <end position="51"/>
    </location>
</feature>
<dbReference type="Proteomes" id="UP000019365">
    <property type="component" value="Unassembled WGS sequence"/>
</dbReference>
<dbReference type="eggNOG" id="ENOG50323GE">
    <property type="taxonomic scope" value="Bacteria"/>
</dbReference>
<dbReference type="OrthoDB" id="1818736at2"/>
<feature type="region of interest" description="Disordered" evidence="2">
    <location>
        <begin position="250"/>
        <end position="349"/>
    </location>
</feature>
<dbReference type="AlphaFoldDB" id="W7UWW7"/>
<comment type="caution">
    <text evidence="3">The sequence shown here is derived from an EMBL/GenBank/DDBJ whole genome shotgun (WGS) entry which is preliminary data.</text>
</comment>
<proteinExistence type="predicted"/>
<name>W7UWW7_RUMFL</name>
<protein>
    <submittedName>
        <fullName evidence="3">Uncharacterized protein</fullName>
    </submittedName>
</protein>
<dbReference type="Gene3D" id="1.20.5.620">
    <property type="entry name" value="F1F0 ATP synthase subunit B, membrane domain"/>
    <property type="match status" value="1"/>
</dbReference>
<feature type="coiled-coil region" evidence="1">
    <location>
        <begin position="178"/>
        <end position="234"/>
    </location>
</feature>
<evidence type="ECO:0000313" key="4">
    <source>
        <dbReference type="Proteomes" id="UP000019365"/>
    </source>
</evidence>
<evidence type="ECO:0000256" key="1">
    <source>
        <dbReference type="SAM" id="Coils"/>
    </source>
</evidence>
<feature type="compositionally biased region" description="Basic and acidic residues" evidence="2">
    <location>
        <begin position="336"/>
        <end position="349"/>
    </location>
</feature>
<accession>W7UWW7</accession>
<dbReference type="RefSeq" id="WP_037300405.1">
    <property type="nucleotide sequence ID" value="NZ_ATAX01000028.1"/>
</dbReference>
<evidence type="ECO:0000313" key="3">
    <source>
        <dbReference type="EMBL" id="EWM53145.1"/>
    </source>
</evidence>
<dbReference type="PATRIC" id="fig|1341157.4.peg.2630"/>
<dbReference type="EMBL" id="ATAX01000028">
    <property type="protein sequence ID" value="EWM53145.1"/>
    <property type="molecule type" value="Genomic_DNA"/>
</dbReference>
<reference evidence="3 4" key="1">
    <citation type="journal article" date="2014" name="PLoS ONE">
        <title>Rumen cellulosomics: divergent fiber-degrading strategies revealed by comparative genome-wide analysis of six ruminococcal strains.</title>
        <authorList>
            <person name="Dassa B."/>
            <person name="Borovok I."/>
            <person name="Ruimy-Israeli V."/>
            <person name="Lamed R."/>
            <person name="Flint H.J."/>
            <person name="Duncan S.H."/>
            <person name="Henrissat B."/>
            <person name="Coutinho P."/>
            <person name="Morrison M."/>
            <person name="Mosoni P."/>
            <person name="Yeoman C.J."/>
            <person name="White B.A."/>
            <person name="Bayer E.A."/>
        </authorList>
    </citation>
    <scope>NUCLEOTIDE SEQUENCE [LARGE SCALE GENOMIC DNA]</scope>
    <source>
        <strain evidence="3 4">007c</strain>
    </source>
</reference>
<feature type="coiled-coil region" evidence="1">
    <location>
        <begin position="76"/>
        <end position="124"/>
    </location>
</feature>
<sequence length="365" mass="40995">MAEPRFIKTVTFGGYEKETVIRRIEYLNTQVHDLRNELRETKLLLEAYRKGSDQEKAMESVLSEERAKLTQVQVQNNTLNLKLKATDDENRNYEQELKDCRKELMELRDKLKSTESKCAALMAQDEAMALSNVFIEAQKSSAMLEGTAKAKAADIEFQSKRLAEKIVSDANTEAEQIIFEAESQAAEIIAEAKNKNEQMEVASNNLRAAAIEDIAELKKQAEFMAQAFETLRDEGIERLSKARELLDDTENTLKSGGVPQFKTAKHFDPDIPEKPVSLSEKMREDSRIEEERRKKQEELDKLKQMAESIGSKKEDSDKDTVDEKEADSTANGQQDNDAKPAGEAKKGGKIDLAALAAKANSIGKK</sequence>
<feature type="compositionally biased region" description="Basic and acidic residues" evidence="2">
    <location>
        <begin position="280"/>
        <end position="327"/>
    </location>
</feature>
<keyword evidence="1" id="KW-0175">Coiled coil</keyword>
<evidence type="ECO:0000256" key="2">
    <source>
        <dbReference type="SAM" id="MobiDB-lite"/>
    </source>
</evidence>
<organism evidence="3 4">
    <name type="scientific">Ruminococcus flavefaciens 007c</name>
    <dbReference type="NCBI Taxonomy" id="1341157"/>
    <lineage>
        <taxon>Bacteria</taxon>
        <taxon>Bacillati</taxon>
        <taxon>Bacillota</taxon>
        <taxon>Clostridia</taxon>
        <taxon>Eubacteriales</taxon>
        <taxon>Oscillospiraceae</taxon>
        <taxon>Ruminococcus</taxon>
    </lineage>
</organism>